<accession>A0A5P8VUN6</accession>
<organism evidence="1 2">
    <name type="scientific">Nostoc sphaeroides CCNUC1</name>
    <dbReference type="NCBI Taxonomy" id="2653204"/>
    <lineage>
        <taxon>Bacteria</taxon>
        <taxon>Bacillati</taxon>
        <taxon>Cyanobacteriota</taxon>
        <taxon>Cyanophyceae</taxon>
        <taxon>Nostocales</taxon>
        <taxon>Nostocaceae</taxon>
        <taxon>Nostoc</taxon>
    </lineage>
</organism>
<evidence type="ECO:0000313" key="2">
    <source>
        <dbReference type="Proteomes" id="UP000326678"/>
    </source>
</evidence>
<sequence length="37" mass="4429">MVGYKSELYLRQNYLTSRMPTKLAIANTQEDNFWQFA</sequence>
<keyword evidence="2" id="KW-1185">Reference proteome</keyword>
<gene>
    <name evidence="1" type="ORF">GXM_01596</name>
</gene>
<reference evidence="1 2" key="1">
    <citation type="submission" date="2019-10" db="EMBL/GenBank/DDBJ databases">
        <title>Genomic and transcriptomic insights into the perfect genentic adaptation of a filamentous nitrogen-fixing cyanobacterium to rice fields.</title>
        <authorList>
            <person name="Chen Z."/>
        </authorList>
    </citation>
    <scope>NUCLEOTIDE SEQUENCE [LARGE SCALE GENOMIC DNA]</scope>
    <source>
        <strain evidence="1">CCNUC1</strain>
    </source>
</reference>
<proteinExistence type="predicted"/>
<dbReference type="AlphaFoldDB" id="A0A5P8VUN6"/>
<dbReference type="Proteomes" id="UP000326678">
    <property type="component" value="Chromosome Gxm1"/>
</dbReference>
<dbReference type="EMBL" id="CP045226">
    <property type="protein sequence ID" value="QFS44123.1"/>
    <property type="molecule type" value="Genomic_DNA"/>
</dbReference>
<protein>
    <submittedName>
        <fullName evidence="1">Uncharacterized protein</fullName>
    </submittedName>
</protein>
<dbReference type="KEGG" id="nsh:GXM_01596"/>
<evidence type="ECO:0000313" key="1">
    <source>
        <dbReference type="EMBL" id="QFS44123.1"/>
    </source>
</evidence>
<name>A0A5P8VUN6_9NOSO</name>